<evidence type="ECO:0000259" key="2">
    <source>
        <dbReference type="Pfam" id="PF13539"/>
    </source>
</evidence>
<dbReference type="InterPro" id="IPR039561">
    <property type="entry name" value="Peptidase_M15C"/>
</dbReference>
<dbReference type="EMBL" id="CP039690">
    <property type="protein sequence ID" value="QCI65539.1"/>
    <property type="molecule type" value="Genomic_DNA"/>
</dbReference>
<dbReference type="OrthoDB" id="8479979at2"/>
<reference evidence="3 4" key="1">
    <citation type="submission" date="2019-04" db="EMBL/GenBank/DDBJ databases">
        <title>Phreatobacter aquaticus sp. nov.</title>
        <authorList>
            <person name="Choi A."/>
        </authorList>
    </citation>
    <scope>NUCLEOTIDE SEQUENCE [LARGE SCALE GENOMIC DNA]</scope>
    <source>
        <strain evidence="3 4">KCTC 52518</strain>
    </source>
</reference>
<keyword evidence="4" id="KW-1185">Reference proteome</keyword>
<accession>A0A4D7AWN5</accession>
<dbReference type="Pfam" id="PF13539">
    <property type="entry name" value="Peptidase_M15_4"/>
    <property type="match status" value="1"/>
</dbReference>
<evidence type="ECO:0000313" key="3">
    <source>
        <dbReference type="EMBL" id="QCI65539.1"/>
    </source>
</evidence>
<evidence type="ECO:0000313" key="4">
    <source>
        <dbReference type="Proteomes" id="UP000298781"/>
    </source>
</evidence>
<dbReference type="AlphaFoldDB" id="A0A4D7AWN5"/>
<dbReference type="CDD" id="cd14845">
    <property type="entry name" value="L-Ala-D-Glu_peptidase_like"/>
    <property type="match status" value="1"/>
</dbReference>
<dbReference type="RefSeq" id="WP_136960985.1">
    <property type="nucleotide sequence ID" value="NZ_CP039690.1"/>
</dbReference>
<evidence type="ECO:0000256" key="1">
    <source>
        <dbReference type="SAM" id="MobiDB-lite"/>
    </source>
</evidence>
<proteinExistence type="predicted"/>
<name>A0A4D7AWN5_9HYPH</name>
<organism evidence="3 4">
    <name type="scientific">Phreatobacter stygius</name>
    <dbReference type="NCBI Taxonomy" id="1940610"/>
    <lineage>
        <taxon>Bacteria</taxon>
        <taxon>Pseudomonadati</taxon>
        <taxon>Pseudomonadota</taxon>
        <taxon>Alphaproteobacteria</taxon>
        <taxon>Hyphomicrobiales</taxon>
        <taxon>Phreatobacteraceae</taxon>
        <taxon>Phreatobacter</taxon>
    </lineage>
</organism>
<feature type="domain" description="Peptidase M15C" evidence="2">
    <location>
        <begin position="59"/>
        <end position="124"/>
    </location>
</feature>
<dbReference type="Proteomes" id="UP000298781">
    <property type="component" value="Chromosome"/>
</dbReference>
<dbReference type="GO" id="GO:0008233">
    <property type="term" value="F:peptidase activity"/>
    <property type="evidence" value="ECO:0007669"/>
    <property type="project" value="InterPro"/>
</dbReference>
<dbReference type="InterPro" id="IPR009045">
    <property type="entry name" value="Zn_M74/Hedgehog-like"/>
</dbReference>
<sequence length="154" mass="16466">MSRFLTPPSLAQLDGVHADLRRVVLRAAAQAAEAGTPFEVTEGRRSLARQRQLVRDGKSRTLQSRHLGGFAVDVVATDGGKPHHRAASYQAIARSFAAAAAAEGVRIRWGGHIKGLFDGRHFELDRVAYPDPTAARLQRRAPAAPADMPAGGPS</sequence>
<feature type="region of interest" description="Disordered" evidence="1">
    <location>
        <begin position="135"/>
        <end position="154"/>
    </location>
</feature>
<gene>
    <name evidence="3" type="ORF">E8M01_15785</name>
</gene>
<dbReference type="Gene3D" id="3.30.1380.10">
    <property type="match status" value="1"/>
</dbReference>
<protein>
    <submittedName>
        <fullName evidence="3">M15 family metallopeptidase</fullName>
    </submittedName>
</protein>
<dbReference type="SUPFAM" id="SSF55166">
    <property type="entry name" value="Hedgehog/DD-peptidase"/>
    <property type="match status" value="1"/>
</dbReference>
<dbReference type="KEGG" id="pstg:E8M01_15785"/>